<keyword evidence="1" id="KW-1133">Transmembrane helix</keyword>
<evidence type="ECO:0000313" key="2">
    <source>
        <dbReference type="EMBL" id="QLH07212.1"/>
    </source>
</evidence>
<feature type="transmembrane region" description="Helical" evidence="1">
    <location>
        <begin position="206"/>
        <end position="228"/>
    </location>
</feature>
<name>A0A7D5M5N2_9ARCH</name>
<proteinExistence type="predicted"/>
<accession>A0A7D5M5N2</accession>
<keyword evidence="3" id="KW-1185">Reference proteome</keyword>
<feature type="transmembrane region" description="Helical" evidence="1">
    <location>
        <begin position="173"/>
        <end position="194"/>
    </location>
</feature>
<evidence type="ECO:0000313" key="3">
    <source>
        <dbReference type="Proteomes" id="UP000509478"/>
    </source>
</evidence>
<feature type="transmembrane region" description="Helical" evidence="1">
    <location>
        <begin position="37"/>
        <end position="61"/>
    </location>
</feature>
<keyword evidence="1" id="KW-0812">Transmembrane</keyword>
<reference evidence="2 3" key="1">
    <citation type="submission" date="2018-02" db="EMBL/GenBank/DDBJ databases">
        <title>Complete genome of Nitrosopumilus ureaphilus PS0.</title>
        <authorList>
            <person name="Qin W."/>
            <person name="Zheng Y."/>
            <person name="Stahl D.A."/>
        </authorList>
    </citation>
    <scope>NUCLEOTIDE SEQUENCE [LARGE SCALE GENOMIC DNA]</scope>
    <source>
        <strain evidence="2 3">PS0</strain>
    </source>
</reference>
<dbReference type="EMBL" id="CP026995">
    <property type="protein sequence ID" value="QLH07212.1"/>
    <property type="molecule type" value="Genomic_DNA"/>
</dbReference>
<sequence length="245" mass="27049">MSETTRRKNSTELGLTIIIIILSGASASLLVLPPLGIISYASFRDVAIIPSVIIIFAIGILSRSKFPRITSRLFKGMAAGAIASIALEAIRIPAYMFTKWMPMDSMISLPGLLLTEKITMLSEVKQTIMQSGVPMNLYHAPFDAFIAGGLWHFWNGATFGIIYALLIGKGKWWYGMIWAVVIEMVMMVAPYLIMMKGPFGIEHMDGYNIFVITLIAHLAFGAILGIIVQKWKKDSISIFDLGRGK</sequence>
<feature type="transmembrane region" description="Helical" evidence="1">
    <location>
        <begin position="12"/>
        <end position="31"/>
    </location>
</feature>
<organism evidence="2 3">
    <name type="scientific">Nitrosopumilus ureiphilus</name>
    <dbReference type="NCBI Taxonomy" id="1470067"/>
    <lineage>
        <taxon>Archaea</taxon>
        <taxon>Nitrososphaerota</taxon>
        <taxon>Nitrososphaeria</taxon>
        <taxon>Nitrosopumilales</taxon>
        <taxon>Nitrosopumilaceae</taxon>
        <taxon>Nitrosopumilus</taxon>
    </lineage>
</organism>
<gene>
    <name evidence="2" type="ORF">C5F50_09075</name>
</gene>
<dbReference type="KEGG" id="nue:C5F50_09075"/>
<feature type="transmembrane region" description="Helical" evidence="1">
    <location>
        <begin position="73"/>
        <end position="96"/>
    </location>
</feature>
<protein>
    <submittedName>
        <fullName evidence="2">Uncharacterized protein</fullName>
    </submittedName>
</protein>
<feature type="transmembrane region" description="Helical" evidence="1">
    <location>
        <begin position="144"/>
        <end position="166"/>
    </location>
</feature>
<dbReference type="RefSeq" id="WP_179371083.1">
    <property type="nucleotide sequence ID" value="NZ_CP026995.1"/>
</dbReference>
<dbReference type="GeneID" id="56068254"/>
<evidence type="ECO:0000256" key="1">
    <source>
        <dbReference type="SAM" id="Phobius"/>
    </source>
</evidence>
<dbReference type="Proteomes" id="UP000509478">
    <property type="component" value="Chromosome"/>
</dbReference>
<keyword evidence="1" id="KW-0472">Membrane</keyword>
<dbReference type="AlphaFoldDB" id="A0A7D5M5N2"/>